<keyword evidence="4" id="KW-1185">Reference proteome</keyword>
<comment type="caution">
    <text evidence="3">The sequence shown here is derived from an EMBL/GenBank/DDBJ whole genome shotgun (WGS) entry which is preliminary data.</text>
</comment>
<protein>
    <submittedName>
        <fullName evidence="3">Tetratricopeptide repeat protein</fullName>
    </submittedName>
</protein>
<dbReference type="InterPro" id="IPR011990">
    <property type="entry name" value="TPR-like_helical_dom_sf"/>
</dbReference>
<evidence type="ECO:0000256" key="2">
    <source>
        <dbReference type="SAM" id="SignalP"/>
    </source>
</evidence>
<dbReference type="RefSeq" id="WP_311784855.1">
    <property type="nucleotide sequence ID" value="NZ_JALDYY010000001.1"/>
</dbReference>
<feature type="repeat" description="TPR" evidence="1">
    <location>
        <begin position="118"/>
        <end position="151"/>
    </location>
</feature>
<evidence type="ECO:0000313" key="4">
    <source>
        <dbReference type="Proteomes" id="UP001161580"/>
    </source>
</evidence>
<dbReference type="InterPro" id="IPR019734">
    <property type="entry name" value="TPR_rpt"/>
</dbReference>
<sequence length="204" mass="22698">MFAMRCFYVHIIALGLGLIVPLAVANDARATEVLVDEEAAASLSQAQQLDKLFGELKRQRDPDRASITADQIRIELSDSGSATVNLLLQWSDKAASEKRNSAALDFLDQVTVLKPGFAEGWNRRAKLHFAMGNYRKAMSDLNRVLTIEPRHFGAVAGMALILANRDNDALTLRAWERFLEIYPADRRAQEQVDTLSEKLAGSRI</sequence>
<dbReference type="SMART" id="SM00028">
    <property type="entry name" value="TPR"/>
    <property type="match status" value="1"/>
</dbReference>
<dbReference type="AlphaFoldDB" id="A0AAE3Q9E5"/>
<keyword evidence="2" id="KW-0732">Signal</keyword>
<evidence type="ECO:0000313" key="3">
    <source>
        <dbReference type="EMBL" id="MDI7920671.1"/>
    </source>
</evidence>
<feature type="chain" id="PRO_5041927242" evidence="2">
    <location>
        <begin position="26"/>
        <end position="204"/>
    </location>
</feature>
<name>A0AAE3Q9E5_9HYPH</name>
<dbReference type="Pfam" id="PF00515">
    <property type="entry name" value="TPR_1"/>
    <property type="match status" value="1"/>
</dbReference>
<accession>A0AAE3Q9E5</accession>
<dbReference type="EMBL" id="JALDYZ010000001">
    <property type="protein sequence ID" value="MDI7920671.1"/>
    <property type="molecule type" value="Genomic_DNA"/>
</dbReference>
<evidence type="ECO:0000256" key="1">
    <source>
        <dbReference type="PROSITE-ProRule" id="PRU00339"/>
    </source>
</evidence>
<dbReference type="Proteomes" id="UP001161580">
    <property type="component" value="Unassembled WGS sequence"/>
</dbReference>
<reference evidence="3" key="1">
    <citation type="submission" date="2022-03" db="EMBL/GenBank/DDBJ databases">
        <title>Fererhizobium litorale gen. nov., sp. nov., isolated from sandy sediments of the Sea of Japan seashore.</title>
        <authorList>
            <person name="Romanenko L."/>
            <person name="Kurilenko V."/>
            <person name="Otstavnykh N."/>
            <person name="Svetashev V."/>
            <person name="Tekutyeva L."/>
            <person name="Isaeva M."/>
            <person name="Mikhailov V."/>
        </authorList>
    </citation>
    <scope>NUCLEOTIDE SEQUENCE</scope>
    <source>
        <strain evidence="3">KMM 9576</strain>
    </source>
</reference>
<dbReference type="Gene3D" id="1.25.40.10">
    <property type="entry name" value="Tetratricopeptide repeat domain"/>
    <property type="match status" value="1"/>
</dbReference>
<dbReference type="SUPFAM" id="SSF48452">
    <property type="entry name" value="TPR-like"/>
    <property type="match status" value="1"/>
</dbReference>
<keyword evidence="1" id="KW-0802">TPR repeat</keyword>
<gene>
    <name evidence="3" type="ORF">MRS75_01080</name>
</gene>
<feature type="signal peptide" evidence="2">
    <location>
        <begin position="1"/>
        <end position="25"/>
    </location>
</feature>
<organism evidence="3 4">
    <name type="scientific">Ferirhizobium litorale</name>
    <dbReference type="NCBI Taxonomy" id="2927786"/>
    <lineage>
        <taxon>Bacteria</taxon>
        <taxon>Pseudomonadati</taxon>
        <taxon>Pseudomonadota</taxon>
        <taxon>Alphaproteobacteria</taxon>
        <taxon>Hyphomicrobiales</taxon>
        <taxon>Rhizobiaceae</taxon>
        <taxon>Ferirhizobium</taxon>
    </lineage>
</organism>
<dbReference type="PROSITE" id="PS50005">
    <property type="entry name" value="TPR"/>
    <property type="match status" value="1"/>
</dbReference>
<proteinExistence type="predicted"/>